<protein>
    <submittedName>
        <fullName evidence="1">Uncharacterized protein</fullName>
    </submittedName>
</protein>
<proteinExistence type="predicted"/>
<name>A0A6J5MB45_9CAUD</name>
<organism evidence="1">
    <name type="scientific">uncultured Caudovirales phage</name>
    <dbReference type="NCBI Taxonomy" id="2100421"/>
    <lineage>
        <taxon>Viruses</taxon>
        <taxon>Duplodnaviria</taxon>
        <taxon>Heunggongvirae</taxon>
        <taxon>Uroviricota</taxon>
        <taxon>Caudoviricetes</taxon>
        <taxon>Peduoviridae</taxon>
        <taxon>Maltschvirus</taxon>
        <taxon>Maltschvirus maltsch</taxon>
    </lineage>
</organism>
<accession>A0A6J5MB45</accession>
<dbReference type="EMBL" id="LR796418">
    <property type="protein sequence ID" value="CAB4143411.1"/>
    <property type="molecule type" value="Genomic_DNA"/>
</dbReference>
<evidence type="ECO:0000313" key="2">
    <source>
        <dbReference type="EMBL" id="CAB4162829.1"/>
    </source>
</evidence>
<gene>
    <name evidence="1" type="ORF">UFOVP436_137</name>
    <name evidence="2" type="ORF">UFOVP784_137</name>
</gene>
<reference evidence="1" key="1">
    <citation type="submission" date="2020-04" db="EMBL/GenBank/DDBJ databases">
        <authorList>
            <person name="Chiriac C."/>
            <person name="Salcher M."/>
            <person name="Ghai R."/>
            <person name="Kavagutti S V."/>
        </authorList>
    </citation>
    <scope>NUCLEOTIDE SEQUENCE</scope>
</reference>
<dbReference type="EMBL" id="LR796737">
    <property type="protein sequence ID" value="CAB4162829.1"/>
    <property type="molecule type" value="Genomic_DNA"/>
</dbReference>
<evidence type="ECO:0000313" key="1">
    <source>
        <dbReference type="EMBL" id="CAB4143411.1"/>
    </source>
</evidence>
<sequence length="735" mass="82295">MTIENIQKKRFLDTIYKIYYSLGSEPSINEISTIYGRYFSRFKPGQPIPTPYQDLSASSVIDHEKLNRILAHTTFNIDVLYDSFYEEIEELYATISAFKFRIDNLKSRRAELEKTVDDHLFAINNTNGYYYSHTNAFNNTNLTDLQNTSAVVDTTARKLTLPKITSGLFNYVGNILNKVSNATVELFIDGKEVKSQTGVDFSNVFNGLNNSEWTFTHESPTIGVYTLKITVPITSSGATSAGISLVEGKINSQKPVEISTLIVDSFDRSKSLFFSKDSSRDYDNFSFSFATKPASAVEIYLTKVEPDYTSKLNDSIRYVYDFRIEELIITAPYYDASAMFVSQRISMPTTQNPNLAIDEVSFDAIDQVPAGSAINYYIAADDGTPKLTSDFSWIAISPASMKNASNKSVVKFNGTKRNEAKIIDVVGTSLESSAYEMVKIPRTTEYKNPISGYFYSNDPTSIGFNLYRLAKFQKGISPYEVYMLENVDSNQISASIVSGSSLDRTVWQEVLSGKRNDIVPTKVSYSVGSSEVFYQAQNVAYGSIYLTTNIYLDESYIISKNFLKSLSAQFWDIKIYLNGVEITGSGSLAPGVLTSSLTWNFKAGQNSIVIIINKSTNDTSGVETTFNGSISLMEGMSLADIPNSEIYKNYLSSVKIEDLRNKYSNTDNVFSIINWENNTEIVYRRTEEIKTGSRVYYLSNDSAKPNGVRVRADLIRGNDSYTAPVVLSYTLKFKN</sequence>